<feature type="domain" description="Putative restriction endonuclease" evidence="2">
    <location>
        <begin position="27"/>
        <end position="179"/>
    </location>
</feature>
<gene>
    <name evidence="3" type="ORF">EV652_102341</name>
</gene>
<keyword evidence="4" id="KW-1185">Reference proteome</keyword>
<dbReference type="CDD" id="cd06260">
    <property type="entry name" value="DUF820-like"/>
    <property type="match status" value="1"/>
</dbReference>
<dbReference type="InterPro" id="IPR012296">
    <property type="entry name" value="Nuclease_put_TT1808"/>
</dbReference>
<reference evidence="3 4" key="1">
    <citation type="journal article" date="2015" name="Stand. Genomic Sci.">
        <title>Genomic Encyclopedia of Bacterial and Archaeal Type Strains, Phase III: the genomes of soil and plant-associated and newly described type strains.</title>
        <authorList>
            <person name="Whitman W.B."/>
            <person name="Woyke T."/>
            <person name="Klenk H.P."/>
            <person name="Zhou Y."/>
            <person name="Lilburn T.G."/>
            <person name="Beck B.J."/>
            <person name="De Vos P."/>
            <person name="Vandamme P."/>
            <person name="Eisen J.A."/>
            <person name="Garrity G."/>
            <person name="Hugenholtz P."/>
            <person name="Kyrpides N.C."/>
        </authorList>
    </citation>
    <scope>NUCLEOTIDE SEQUENCE [LARGE SCALE GENOMIC DNA]</scope>
    <source>
        <strain evidence="3 4">VKM Ac-2572</strain>
    </source>
</reference>
<comment type="caution">
    <text evidence="3">The sequence shown here is derived from an EMBL/GenBank/DDBJ whole genome shotgun (WGS) entry which is preliminary data.</text>
</comment>
<dbReference type="Proteomes" id="UP000294508">
    <property type="component" value="Unassembled WGS sequence"/>
</dbReference>
<keyword evidence="3" id="KW-0378">Hydrolase</keyword>
<evidence type="ECO:0000313" key="3">
    <source>
        <dbReference type="EMBL" id="TCO34275.1"/>
    </source>
</evidence>
<accession>A0A4R2HW50</accession>
<dbReference type="RefSeq" id="WP_242001600.1">
    <property type="nucleotide sequence ID" value="NZ_SLWN01000002.1"/>
</dbReference>
<evidence type="ECO:0000259" key="2">
    <source>
        <dbReference type="Pfam" id="PF05685"/>
    </source>
</evidence>
<dbReference type="PANTHER" id="PTHR35400:SF3">
    <property type="entry name" value="SLL1072 PROTEIN"/>
    <property type="match status" value="1"/>
</dbReference>
<dbReference type="AlphaFoldDB" id="A0A4R2HW50"/>
<dbReference type="InterPro" id="IPR008538">
    <property type="entry name" value="Uma2"/>
</dbReference>
<dbReference type="GO" id="GO:0004519">
    <property type="term" value="F:endonuclease activity"/>
    <property type="evidence" value="ECO:0007669"/>
    <property type="project" value="UniProtKB-KW"/>
</dbReference>
<evidence type="ECO:0000313" key="4">
    <source>
        <dbReference type="Proteomes" id="UP000294508"/>
    </source>
</evidence>
<proteinExistence type="predicted"/>
<organism evidence="3 4">
    <name type="scientific">Kribbella steppae</name>
    <dbReference type="NCBI Taxonomy" id="2512223"/>
    <lineage>
        <taxon>Bacteria</taxon>
        <taxon>Bacillati</taxon>
        <taxon>Actinomycetota</taxon>
        <taxon>Actinomycetes</taxon>
        <taxon>Propionibacteriales</taxon>
        <taxon>Kribbellaceae</taxon>
        <taxon>Kribbella</taxon>
    </lineage>
</organism>
<protein>
    <submittedName>
        <fullName evidence="3">Putative restriction endonuclease</fullName>
    </submittedName>
</protein>
<dbReference type="PANTHER" id="PTHR35400">
    <property type="entry name" value="SLR1083 PROTEIN"/>
    <property type="match status" value="1"/>
</dbReference>
<keyword evidence="3" id="KW-0540">Nuclease</keyword>
<dbReference type="EMBL" id="SLWN01000002">
    <property type="protein sequence ID" value="TCO34275.1"/>
    <property type="molecule type" value="Genomic_DNA"/>
</dbReference>
<keyword evidence="3" id="KW-0255">Endonuclease</keyword>
<sequence length="186" mass="20286">MTSEQVIEAPQRGILAGDGGRREAVPRDGRRYEVVDGRLLVTGAQPPAHHAAVVALMIQLKQACPPDLLVAVSSLDFRPTRNVSLRPDLLVCRRSDAGPQLLQAPPLLTVEVLSPSTRTTDVVLKRALYEQHRVPSYWLLDPTHHELTVLELTDSGYACRAVVQAKETFQATTPFPITLTPAALTG</sequence>
<dbReference type="SUPFAM" id="SSF52980">
    <property type="entry name" value="Restriction endonuclease-like"/>
    <property type="match status" value="1"/>
</dbReference>
<feature type="region of interest" description="Disordered" evidence="1">
    <location>
        <begin position="1"/>
        <end position="24"/>
    </location>
</feature>
<evidence type="ECO:0000256" key="1">
    <source>
        <dbReference type="SAM" id="MobiDB-lite"/>
    </source>
</evidence>
<dbReference type="InterPro" id="IPR011335">
    <property type="entry name" value="Restrct_endonuc-II-like"/>
</dbReference>
<dbReference type="Pfam" id="PF05685">
    <property type="entry name" value="Uma2"/>
    <property type="match status" value="1"/>
</dbReference>
<name>A0A4R2HW50_9ACTN</name>
<dbReference type="Gene3D" id="3.90.1570.10">
    <property type="entry name" value="tt1808, chain A"/>
    <property type="match status" value="1"/>
</dbReference>